<keyword evidence="1" id="KW-0732">Signal</keyword>
<evidence type="ECO:0000313" key="3">
    <source>
        <dbReference type="Proteomes" id="UP000297777"/>
    </source>
</evidence>
<reference evidence="2 3" key="1">
    <citation type="submission" date="2017-12" db="EMBL/GenBank/DDBJ databases">
        <title>Comparative genomics of Botrytis spp.</title>
        <authorList>
            <person name="Valero-Jimenez C.A."/>
            <person name="Tapia P."/>
            <person name="Veloso J."/>
            <person name="Silva-Moreno E."/>
            <person name="Staats M."/>
            <person name="Valdes J.H."/>
            <person name="Van Kan J.A.L."/>
        </authorList>
    </citation>
    <scope>NUCLEOTIDE SEQUENCE [LARGE SCALE GENOMIC DNA]</scope>
    <source>
        <strain evidence="2 3">Bt9001</strain>
    </source>
</reference>
<sequence>MQFKVFVPLAALLSLQLSFVLAAPVAEAETVDASFELEKRIGTDAGDGTKAKPYIFNIDCAGVEEVCEAQCAAILCFKSPSLLQYGGPGSNTAQRTASGAGSDPFRPPLATLVGGSKIDLSALKQSTWTSPEDTTNASAKEGGIGCLIAPVDPGHNTIMVTRLTCASEEGSRVSGQISHYKAKKDEYFKKKYHNAGKYCKALDAGKAADTVCKNAPSTDPVNFMYRRTSKKSGNSLLWQHLKYGTDTWAVNFPGYS</sequence>
<evidence type="ECO:0000256" key="1">
    <source>
        <dbReference type="SAM" id="SignalP"/>
    </source>
</evidence>
<evidence type="ECO:0000313" key="2">
    <source>
        <dbReference type="EMBL" id="TGO09262.1"/>
    </source>
</evidence>
<dbReference type="AlphaFoldDB" id="A0A4Z1EEY3"/>
<name>A0A4Z1EEY3_9HELO</name>
<comment type="caution">
    <text evidence="2">The sequence shown here is derived from an EMBL/GenBank/DDBJ whole genome shotgun (WGS) entry which is preliminary data.</text>
</comment>
<protein>
    <submittedName>
        <fullName evidence="2">Uncharacterized protein</fullName>
    </submittedName>
</protein>
<feature type="chain" id="PRO_5021231476" evidence="1">
    <location>
        <begin position="23"/>
        <end position="256"/>
    </location>
</feature>
<dbReference type="Proteomes" id="UP000297777">
    <property type="component" value="Unassembled WGS sequence"/>
</dbReference>
<proteinExistence type="predicted"/>
<accession>A0A4Z1EEY3</accession>
<feature type="signal peptide" evidence="1">
    <location>
        <begin position="1"/>
        <end position="22"/>
    </location>
</feature>
<dbReference type="EMBL" id="PQXH01000173">
    <property type="protein sequence ID" value="TGO09262.1"/>
    <property type="molecule type" value="Genomic_DNA"/>
</dbReference>
<gene>
    <name evidence="2" type="ORF">BTUL_0173g00100</name>
</gene>
<organism evidence="2 3">
    <name type="scientific">Botrytis tulipae</name>
    <dbReference type="NCBI Taxonomy" id="87230"/>
    <lineage>
        <taxon>Eukaryota</taxon>
        <taxon>Fungi</taxon>
        <taxon>Dikarya</taxon>
        <taxon>Ascomycota</taxon>
        <taxon>Pezizomycotina</taxon>
        <taxon>Leotiomycetes</taxon>
        <taxon>Helotiales</taxon>
        <taxon>Sclerotiniaceae</taxon>
        <taxon>Botrytis</taxon>
    </lineage>
</organism>
<dbReference type="OrthoDB" id="2748312at2759"/>
<keyword evidence="3" id="KW-1185">Reference proteome</keyword>